<organism evidence="3 4">
    <name type="scientific">Adhaeretor mobilis</name>
    <dbReference type="NCBI Taxonomy" id="1930276"/>
    <lineage>
        <taxon>Bacteria</taxon>
        <taxon>Pseudomonadati</taxon>
        <taxon>Planctomycetota</taxon>
        <taxon>Planctomycetia</taxon>
        <taxon>Pirellulales</taxon>
        <taxon>Lacipirellulaceae</taxon>
        <taxon>Adhaeretor</taxon>
    </lineage>
</organism>
<dbReference type="EMBL" id="CP036263">
    <property type="protein sequence ID" value="QDT00703.1"/>
    <property type="molecule type" value="Genomic_DNA"/>
</dbReference>
<dbReference type="RefSeq" id="WP_145062373.1">
    <property type="nucleotide sequence ID" value="NZ_CP036263.1"/>
</dbReference>
<dbReference type="PANTHER" id="PTHR30121:SF6">
    <property type="entry name" value="SLR6007 PROTEIN"/>
    <property type="match status" value="1"/>
</dbReference>
<dbReference type="KEGG" id="amob:HG15A2_40430"/>
<evidence type="ECO:0000256" key="2">
    <source>
        <dbReference type="SAM" id="MobiDB-lite"/>
    </source>
</evidence>
<feature type="region of interest" description="Disordered" evidence="2">
    <location>
        <begin position="721"/>
        <end position="740"/>
    </location>
</feature>
<evidence type="ECO:0000313" key="3">
    <source>
        <dbReference type="EMBL" id="QDT00703.1"/>
    </source>
</evidence>
<proteinExistence type="predicted"/>
<dbReference type="SUPFAM" id="SSF52540">
    <property type="entry name" value="P-loop containing nucleoside triphosphate hydrolases"/>
    <property type="match status" value="1"/>
</dbReference>
<dbReference type="InterPro" id="IPR027417">
    <property type="entry name" value="P-loop_NTPase"/>
</dbReference>
<protein>
    <submittedName>
        <fullName evidence="3">AAA-like domain protein</fullName>
    </submittedName>
</protein>
<reference evidence="3 4" key="1">
    <citation type="submission" date="2019-02" db="EMBL/GenBank/DDBJ databases">
        <title>Deep-cultivation of Planctomycetes and their phenomic and genomic characterization uncovers novel biology.</title>
        <authorList>
            <person name="Wiegand S."/>
            <person name="Jogler M."/>
            <person name="Boedeker C."/>
            <person name="Pinto D."/>
            <person name="Vollmers J."/>
            <person name="Rivas-Marin E."/>
            <person name="Kohn T."/>
            <person name="Peeters S.H."/>
            <person name="Heuer A."/>
            <person name="Rast P."/>
            <person name="Oberbeckmann S."/>
            <person name="Bunk B."/>
            <person name="Jeske O."/>
            <person name="Meyerdierks A."/>
            <person name="Storesund J.E."/>
            <person name="Kallscheuer N."/>
            <person name="Luecker S."/>
            <person name="Lage O.M."/>
            <person name="Pohl T."/>
            <person name="Merkel B.J."/>
            <person name="Hornburger P."/>
            <person name="Mueller R.-W."/>
            <person name="Bruemmer F."/>
            <person name="Labrenz M."/>
            <person name="Spormann A.M."/>
            <person name="Op den Camp H."/>
            <person name="Overmann J."/>
            <person name="Amann R."/>
            <person name="Jetten M.S.M."/>
            <person name="Mascher T."/>
            <person name="Medema M.H."/>
            <person name="Devos D.P."/>
            <person name="Kaster A.-K."/>
            <person name="Ovreas L."/>
            <person name="Rohde M."/>
            <person name="Galperin M.Y."/>
            <person name="Jogler C."/>
        </authorList>
    </citation>
    <scope>NUCLEOTIDE SEQUENCE [LARGE SCALE GENOMIC DNA]</scope>
    <source>
        <strain evidence="3 4">HG15A2</strain>
    </source>
</reference>
<dbReference type="AlphaFoldDB" id="A0A517N0P6"/>
<gene>
    <name evidence="3" type="ORF">HG15A2_40430</name>
</gene>
<keyword evidence="4" id="KW-1185">Reference proteome</keyword>
<dbReference type="Proteomes" id="UP000319852">
    <property type="component" value="Chromosome"/>
</dbReference>
<evidence type="ECO:0000313" key="4">
    <source>
        <dbReference type="Proteomes" id="UP000319852"/>
    </source>
</evidence>
<dbReference type="PANTHER" id="PTHR30121">
    <property type="entry name" value="UNCHARACTERIZED PROTEIN YJGR-RELATED"/>
    <property type="match status" value="1"/>
</dbReference>
<sequence length="815" mass="91533">MTSEKKPTNTLITEKLGEFYLGRKHNLSTGETSKTDVLYDSKDLTTHAVCVGMTGSGKTGLCLSLLEEAGLDGVPAIAIDPKGDLGNLLLTFPDFKPSDYEPWVDASDAQRKDITREQLAENTAELWKNGLAKWAQDGERIRRYNSAVEKVIYTPGSSAGVPLTILKSFNAPPQAVLDDGDAFRDRVQSAASGILALLGIDADPVKSREHILLSNVLSHAWQEGRDLDLPALIQEIQQPPFKRVGVVDLESFFPADDRLDLGMQLNNLLASPSFASWLEGEPLDIQKLLYTDEGRPKLSILSIAHLNDSERMFFVTILLNEMLSWMRSQPGTGSLRALLYMDEVYGYFPPTANPPSKKPMLTLLKQARAFGVGCVLATQNPVDLDYKGLSNAGTWLLGRLQTERDKSRVMEGLEGASAQAGAKFDRGKMEATLAALGSRVFLMNNVHDNAAVVFHTRWAMSYLSGPLTRNQISKLMADTKAKLAKLAAAAAPSEEEQRQAIKAAERAKSSRPVITADIQQQFYEIAERRPQGGALIYRPGLLGLGQMHFVKSSVDVDQWRDYATLQTVHDELPRPPWDGSMVFYQRPRLEDEPQADAAFDDLPSEMSQEKNYKGWERDLKDHLYQSERYTIFECEPLDVRSESDESEADFRIRITQQARDQREEEKEKVREKFSSKLKRQQARVDKARSYLEEQRSQSWAKMFQFVIVLIEWIASLFGGSKSRRSISSSGSQASRERSQANRAEAKLMDAEDELEELEHDQQVALEDLDIEYQPNRLPLEKIEIGPRKSDIAVDRLTLVWLPFWKHVDGRVTAAY</sequence>
<evidence type="ECO:0000256" key="1">
    <source>
        <dbReference type="SAM" id="Coils"/>
    </source>
</evidence>
<dbReference type="OrthoDB" id="9758751at2"/>
<dbReference type="Gene3D" id="3.40.50.300">
    <property type="entry name" value="P-loop containing nucleotide triphosphate hydrolases"/>
    <property type="match status" value="2"/>
</dbReference>
<keyword evidence="1" id="KW-0175">Coiled coil</keyword>
<accession>A0A517N0P6</accession>
<name>A0A517N0P6_9BACT</name>
<feature type="coiled-coil region" evidence="1">
    <location>
        <begin position="652"/>
        <end position="697"/>
    </location>
</feature>
<dbReference type="InterPro" id="IPR051162">
    <property type="entry name" value="T4SS_component"/>
</dbReference>